<evidence type="ECO:0000313" key="2">
    <source>
        <dbReference type="WBParaSite" id="JU765_v2.g19722.t1"/>
    </source>
</evidence>
<accession>A0AC34QVD6</accession>
<organism evidence="1 2">
    <name type="scientific">Panagrolaimus sp. JU765</name>
    <dbReference type="NCBI Taxonomy" id="591449"/>
    <lineage>
        <taxon>Eukaryota</taxon>
        <taxon>Metazoa</taxon>
        <taxon>Ecdysozoa</taxon>
        <taxon>Nematoda</taxon>
        <taxon>Chromadorea</taxon>
        <taxon>Rhabditida</taxon>
        <taxon>Tylenchina</taxon>
        <taxon>Panagrolaimomorpha</taxon>
        <taxon>Panagrolaimoidea</taxon>
        <taxon>Panagrolaimidae</taxon>
        <taxon>Panagrolaimus</taxon>
    </lineage>
</organism>
<name>A0AC34QVD6_9BILA</name>
<sequence>MALTVAREAIFCLDFTREKQRDFSPFESTIPELIYRKAKTNADKIAFAFDHEKVGFTFGAVKKDVEGIAAGLVASGLKSQDRVLIAGQNHSQLIIATLAVSRAGLIFALANPSFRSSEQLRHLLVAGDFRAIILFSPNGRSDPMYDLLLEVCPELKSCPPGRLKSATLPSLSHVILADEDHRHAGVFTLSDIAMNATKDGIEKLPNYTQWNPHRLAAIGFSLGSTGLPKAVGLTHFQLINGCRIAAHVIGITSETVLCCALPLFRMPVFCLVVFTPFLAESRSVFSDASPVPRELFRSIKKYQCSCVLSNAVALRFGLRTVFTHKISLPSVSTIILLGERVTAELLISITRVMPQARRIAVGMILAEVGAIPVISDNTTNLVKAIGRPLDGFEVSVDKIEALSTEKRTVGELKVRPVMKTKFIGFGPDFNSPVEWISTGDIVAQTLDGNIEVLAHKEDIIYDRQDRLLEHWRLERAMANYVQIKGVQVLQAWPGSPIVAIVIPKHLECVPEFIKTDLSLICKKSNLPIPDKFSLIDDFPRINTKIQKYKLRELLRAGFLQLY</sequence>
<dbReference type="Proteomes" id="UP000887576">
    <property type="component" value="Unplaced"/>
</dbReference>
<dbReference type="WBParaSite" id="JU765_v2.g19722.t1">
    <property type="protein sequence ID" value="JU765_v2.g19722.t1"/>
    <property type="gene ID" value="JU765_v2.g19722"/>
</dbReference>
<evidence type="ECO:0000313" key="1">
    <source>
        <dbReference type="Proteomes" id="UP000887576"/>
    </source>
</evidence>
<proteinExistence type="predicted"/>
<reference evidence="2" key="1">
    <citation type="submission" date="2022-11" db="UniProtKB">
        <authorList>
            <consortium name="WormBaseParasite"/>
        </authorList>
    </citation>
    <scope>IDENTIFICATION</scope>
</reference>
<protein>
    <submittedName>
        <fullName evidence="2">AMP-dependent synthetase/ligase domain-containing protein</fullName>
    </submittedName>
</protein>